<feature type="transmembrane region" description="Helical" evidence="1">
    <location>
        <begin position="5"/>
        <end position="24"/>
    </location>
</feature>
<feature type="transmembrane region" description="Helical" evidence="1">
    <location>
        <begin position="30"/>
        <end position="48"/>
    </location>
</feature>
<proteinExistence type="predicted"/>
<dbReference type="EMBL" id="JAYMYQ010000004">
    <property type="protein sequence ID" value="KAK7340131.1"/>
    <property type="molecule type" value="Genomic_DNA"/>
</dbReference>
<evidence type="ECO:0000313" key="3">
    <source>
        <dbReference type="Proteomes" id="UP001367508"/>
    </source>
</evidence>
<evidence type="ECO:0000313" key="2">
    <source>
        <dbReference type="EMBL" id="KAK7340131.1"/>
    </source>
</evidence>
<protein>
    <submittedName>
        <fullName evidence="2">Uncharacterized protein</fullName>
    </submittedName>
</protein>
<accession>A0AAN9QMT9</accession>
<keyword evidence="1" id="KW-1133">Transmembrane helix</keyword>
<dbReference type="Proteomes" id="UP001367508">
    <property type="component" value="Unassembled WGS sequence"/>
</dbReference>
<keyword evidence="3" id="KW-1185">Reference proteome</keyword>
<comment type="caution">
    <text evidence="2">The sequence shown here is derived from an EMBL/GenBank/DDBJ whole genome shotgun (WGS) entry which is preliminary data.</text>
</comment>
<gene>
    <name evidence="2" type="ORF">VNO77_20825</name>
</gene>
<keyword evidence="1" id="KW-0812">Transmembrane</keyword>
<evidence type="ECO:0000256" key="1">
    <source>
        <dbReference type="SAM" id="Phobius"/>
    </source>
</evidence>
<reference evidence="2 3" key="1">
    <citation type="submission" date="2024-01" db="EMBL/GenBank/DDBJ databases">
        <title>The genomes of 5 underutilized Papilionoideae crops provide insights into root nodulation and disease resistanc.</title>
        <authorList>
            <person name="Jiang F."/>
        </authorList>
    </citation>
    <scope>NUCLEOTIDE SEQUENCE [LARGE SCALE GENOMIC DNA]</scope>
    <source>
        <strain evidence="2">LVBAO_FW01</strain>
        <tissue evidence="2">Leaves</tissue>
    </source>
</reference>
<dbReference type="AlphaFoldDB" id="A0AAN9QMT9"/>
<sequence>MERGIVAFVGSVAVLFGEMTYMPLSLSSVFFEVFGVVWNGVLCVFVTFRIRKHGKGFITLLGNFSLESLVAKS</sequence>
<keyword evidence="1" id="KW-0472">Membrane</keyword>
<organism evidence="2 3">
    <name type="scientific">Canavalia gladiata</name>
    <name type="common">Sword bean</name>
    <name type="synonym">Dolichos gladiatus</name>
    <dbReference type="NCBI Taxonomy" id="3824"/>
    <lineage>
        <taxon>Eukaryota</taxon>
        <taxon>Viridiplantae</taxon>
        <taxon>Streptophyta</taxon>
        <taxon>Embryophyta</taxon>
        <taxon>Tracheophyta</taxon>
        <taxon>Spermatophyta</taxon>
        <taxon>Magnoliopsida</taxon>
        <taxon>eudicotyledons</taxon>
        <taxon>Gunneridae</taxon>
        <taxon>Pentapetalae</taxon>
        <taxon>rosids</taxon>
        <taxon>fabids</taxon>
        <taxon>Fabales</taxon>
        <taxon>Fabaceae</taxon>
        <taxon>Papilionoideae</taxon>
        <taxon>50 kb inversion clade</taxon>
        <taxon>NPAAA clade</taxon>
        <taxon>indigoferoid/millettioid clade</taxon>
        <taxon>Phaseoleae</taxon>
        <taxon>Canavalia</taxon>
    </lineage>
</organism>
<name>A0AAN9QMT9_CANGL</name>